<gene>
    <name evidence="2" type="ORF">LCGC14_2891330</name>
</gene>
<dbReference type="Gene3D" id="3.10.28.10">
    <property type="entry name" value="Homing endonucleases"/>
    <property type="match status" value="1"/>
</dbReference>
<protein>
    <recommendedName>
        <fullName evidence="1">Homing endonuclease LAGLIDADG domain-containing protein</fullName>
    </recommendedName>
</protein>
<evidence type="ECO:0000313" key="2">
    <source>
        <dbReference type="EMBL" id="KKK73688.1"/>
    </source>
</evidence>
<accession>A0A0F8XXG3</accession>
<dbReference type="Pfam" id="PF00961">
    <property type="entry name" value="LAGLIDADG_1"/>
    <property type="match status" value="1"/>
</dbReference>
<dbReference type="EMBL" id="LAZR01056673">
    <property type="protein sequence ID" value="KKK73688.1"/>
    <property type="molecule type" value="Genomic_DNA"/>
</dbReference>
<proteinExistence type="predicted"/>
<feature type="domain" description="Homing endonuclease LAGLIDADG" evidence="1">
    <location>
        <begin position="10"/>
        <end position="65"/>
    </location>
</feature>
<comment type="caution">
    <text evidence="2">The sequence shown here is derived from an EMBL/GenBank/DDBJ whole genome shotgun (WGS) entry which is preliminary data.</text>
</comment>
<dbReference type="InterPro" id="IPR027434">
    <property type="entry name" value="Homing_endonucl"/>
</dbReference>
<name>A0A0F8XXG3_9ZZZZ</name>
<dbReference type="AlphaFoldDB" id="A0A0F8XXG3"/>
<dbReference type="SUPFAM" id="SSF55608">
    <property type="entry name" value="Homing endonucleases"/>
    <property type="match status" value="1"/>
</dbReference>
<dbReference type="GO" id="GO:0004519">
    <property type="term" value="F:endonuclease activity"/>
    <property type="evidence" value="ECO:0007669"/>
    <property type="project" value="InterPro"/>
</dbReference>
<dbReference type="InterPro" id="IPR004860">
    <property type="entry name" value="LAGLIDADG_dom"/>
</dbReference>
<reference evidence="2" key="1">
    <citation type="journal article" date="2015" name="Nature">
        <title>Complex archaea that bridge the gap between prokaryotes and eukaryotes.</title>
        <authorList>
            <person name="Spang A."/>
            <person name="Saw J.H."/>
            <person name="Jorgensen S.L."/>
            <person name="Zaremba-Niedzwiedzka K."/>
            <person name="Martijn J."/>
            <person name="Lind A.E."/>
            <person name="van Eijk R."/>
            <person name="Schleper C."/>
            <person name="Guy L."/>
            <person name="Ettema T.J."/>
        </authorList>
    </citation>
    <scope>NUCLEOTIDE SEQUENCE</scope>
</reference>
<organism evidence="2">
    <name type="scientific">marine sediment metagenome</name>
    <dbReference type="NCBI Taxonomy" id="412755"/>
    <lineage>
        <taxon>unclassified sequences</taxon>
        <taxon>metagenomes</taxon>
        <taxon>ecological metagenomes</taxon>
    </lineage>
</organism>
<evidence type="ECO:0000259" key="1">
    <source>
        <dbReference type="Pfam" id="PF00961"/>
    </source>
</evidence>
<sequence length="141" mass="16701">MRNVDLAYYAGLFDGEGCININHHKPQRGKRTEQHTLRCYLGMCNEVLVRSLGASFGGSVKYRAIHLKNPKWKDHWIWTIESNQALHWLKMMLPFLRLKKQEALVAIEFQQTRGGQRGRRRISEAEMRKRQQYYELLKSLK</sequence>